<dbReference type="Gene3D" id="3.40.47.10">
    <property type="match status" value="1"/>
</dbReference>
<dbReference type="Proteomes" id="UP000632339">
    <property type="component" value="Unassembled WGS sequence"/>
</dbReference>
<evidence type="ECO:0000313" key="1">
    <source>
        <dbReference type="EMBL" id="GGN06683.1"/>
    </source>
</evidence>
<proteinExistence type="predicted"/>
<sequence length="147" mass="17113">MNSAESILSDGAVSFVLSREKGEFKLKDLTLRNDLEYLSKTYDIISYFKKNTDHMKEIWKVISPERKFEKVFFPNYSLLAQRGFKSQLGLTSDQLYLENLSKLGHVFACDVFINFVDYLKSRNSDGRDSFAFFTIGNYRWGSFVLEP</sequence>
<accession>A0ABQ2IEL5</accession>
<protein>
    <submittedName>
        <fullName evidence="1">Uncharacterized protein</fullName>
    </submittedName>
</protein>
<reference evidence="2" key="1">
    <citation type="journal article" date="2019" name="Int. J. Syst. Evol. Microbiol.">
        <title>The Global Catalogue of Microorganisms (GCM) 10K type strain sequencing project: providing services to taxonomists for standard genome sequencing and annotation.</title>
        <authorList>
            <consortium name="The Broad Institute Genomics Platform"/>
            <consortium name="The Broad Institute Genome Sequencing Center for Infectious Disease"/>
            <person name="Wu L."/>
            <person name="Ma J."/>
        </authorList>
    </citation>
    <scope>NUCLEOTIDE SEQUENCE [LARGE SCALE GENOMIC DNA]</scope>
    <source>
        <strain evidence="2">CGMCC 1.6375</strain>
    </source>
</reference>
<comment type="caution">
    <text evidence="1">The sequence shown here is derived from an EMBL/GenBank/DDBJ whole genome shotgun (WGS) entry which is preliminary data.</text>
</comment>
<evidence type="ECO:0000313" key="2">
    <source>
        <dbReference type="Proteomes" id="UP000632339"/>
    </source>
</evidence>
<gene>
    <name evidence="1" type="ORF">GCM10010967_47440</name>
</gene>
<name>A0ABQ2IEL5_9BACT</name>
<keyword evidence="2" id="KW-1185">Reference proteome</keyword>
<dbReference type="InterPro" id="IPR016039">
    <property type="entry name" value="Thiolase-like"/>
</dbReference>
<dbReference type="EMBL" id="BMLI01000002">
    <property type="protein sequence ID" value="GGN06683.1"/>
    <property type="molecule type" value="Genomic_DNA"/>
</dbReference>
<organism evidence="1 2">
    <name type="scientific">Dyadobacter beijingensis</name>
    <dbReference type="NCBI Taxonomy" id="365489"/>
    <lineage>
        <taxon>Bacteria</taxon>
        <taxon>Pseudomonadati</taxon>
        <taxon>Bacteroidota</taxon>
        <taxon>Cytophagia</taxon>
        <taxon>Cytophagales</taxon>
        <taxon>Spirosomataceae</taxon>
        <taxon>Dyadobacter</taxon>
    </lineage>
</organism>